<gene>
    <name evidence="5" type="primary">tadA</name>
    <name evidence="5" type="ORF">HKB21_15930</name>
</gene>
<dbReference type="Gene3D" id="3.40.50.300">
    <property type="entry name" value="P-loop containing nucleotide triphosphate hydrolases"/>
    <property type="match status" value="1"/>
</dbReference>
<evidence type="ECO:0000313" key="6">
    <source>
        <dbReference type="Proteomes" id="UP000555836"/>
    </source>
</evidence>
<dbReference type="PANTHER" id="PTHR30258">
    <property type="entry name" value="TYPE II SECRETION SYSTEM PROTEIN GSPE-RELATED"/>
    <property type="match status" value="1"/>
</dbReference>
<keyword evidence="3" id="KW-0067">ATP-binding</keyword>
<dbReference type="AlphaFoldDB" id="A0A7Y0S6J5"/>
<dbReference type="Pfam" id="PF00437">
    <property type="entry name" value="T2SSE"/>
    <property type="match status" value="1"/>
</dbReference>
<keyword evidence="2" id="KW-0547">Nucleotide-binding</keyword>
<organism evidence="5 6">
    <name type="scientific">Vibrio parahaemolyticus</name>
    <dbReference type="NCBI Taxonomy" id="670"/>
    <lineage>
        <taxon>Bacteria</taxon>
        <taxon>Pseudomonadati</taxon>
        <taxon>Pseudomonadota</taxon>
        <taxon>Gammaproteobacteria</taxon>
        <taxon>Vibrionales</taxon>
        <taxon>Vibrionaceae</taxon>
        <taxon>Vibrio</taxon>
    </lineage>
</organism>
<dbReference type="GO" id="GO:0005886">
    <property type="term" value="C:plasma membrane"/>
    <property type="evidence" value="ECO:0007669"/>
    <property type="project" value="TreeGrafter"/>
</dbReference>
<comment type="similarity">
    <text evidence="1">Belongs to the GSP E family.</text>
</comment>
<evidence type="ECO:0000313" key="5">
    <source>
        <dbReference type="EMBL" id="NMU27103.1"/>
    </source>
</evidence>
<dbReference type="EMBL" id="JABCLD010001788">
    <property type="protein sequence ID" value="NMU27103.1"/>
    <property type="molecule type" value="Genomic_DNA"/>
</dbReference>
<accession>A0A7Y0S6J5</accession>
<feature type="domain" description="Bacterial type II secretion system protein E" evidence="4">
    <location>
        <begin position="1"/>
        <end position="136"/>
    </location>
</feature>
<evidence type="ECO:0000256" key="3">
    <source>
        <dbReference type="ARBA" id="ARBA00022840"/>
    </source>
</evidence>
<dbReference type="Gene3D" id="3.30.450.90">
    <property type="match status" value="1"/>
</dbReference>
<dbReference type="GO" id="GO:0005524">
    <property type="term" value="F:ATP binding"/>
    <property type="evidence" value="ECO:0007669"/>
    <property type="project" value="UniProtKB-KW"/>
</dbReference>
<sequence>GVLHETLLNEVNIASALVLRLKLMAHLDISEKRLPQDGRFNIKVRGQSIDIRMSTLPTQYGESVVMRLLNQSAGLRPLEESGLPPDLLARLRRQLARPHGMILVTGPTGSGKTTTLYGALSELNEPGKKIITAEDP</sequence>
<dbReference type="InterPro" id="IPR027417">
    <property type="entry name" value="P-loop_NTPase"/>
</dbReference>
<name>A0A7Y0S6J5_VIBPH</name>
<dbReference type="GO" id="GO:0016887">
    <property type="term" value="F:ATP hydrolysis activity"/>
    <property type="evidence" value="ECO:0007669"/>
    <property type="project" value="TreeGrafter"/>
</dbReference>
<comment type="caution">
    <text evidence="5">The sequence shown here is derived from an EMBL/GenBank/DDBJ whole genome shotgun (WGS) entry which is preliminary data.</text>
</comment>
<evidence type="ECO:0000259" key="4">
    <source>
        <dbReference type="Pfam" id="PF00437"/>
    </source>
</evidence>
<dbReference type="PANTHER" id="PTHR30258:SF29">
    <property type="entry name" value="MSHA PILUS ASSEMBLY ATPASE MSHE"/>
    <property type="match status" value="1"/>
</dbReference>
<dbReference type="Proteomes" id="UP000555836">
    <property type="component" value="Unassembled WGS sequence"/>
</dbReference>
<protein>
    <submittedName>
        <fullName evidence="5">Flp pilus assembly complex ATPase component TadA</fullName>
    </submittedName>
</protein>
<dbReference type="SUPFAM" id="SSF52540">
    <property type="entry name" value="P-loop containing nucleoside triphosphate hydrolases"/>
    <property type="match status" value="1"/>
</dbReference>
<feature type="non-terminal residue" evidence="5">
    <location>
        <position position="1"/>
    </location>
</feature>
<evidence type="ECO:0000256" key="1">
    <source>
        <dbReference type="ARBA" id="ARBA00006611"/>
    </source>
</evidence>
<dbReference type="InterPro" id="IPR001482">
    <property type="entry name" value="T2SS/T4SS_dom"/>
</dbReference>
<reference evidence="5 6" key="1">
    <citation type="submission" date="2020-04" db="EMBL/GenBank/DDBJ databases">
        <title>Whole-genome sequencing of Vibrio spp. from China reveals different genetic environments of blaCTX-M-14 among diverse lineages.</title>
        <authorList>
            <person name="Zheng Z."/>
            <person name="Ye L."/>
            <person name="Chen S."/>
        </authorList>
    </citation>
    <scope>NUCLEOTIDE SEQUENCE [LARGE SCALE GENOMIC DNA]</scope>
    <source>
        <strain evidence="5 6">Vb0574</strain>
    </source>
</reference>
<evidence type="ECO:0000256" key="2">
    <source>
        <dbReference type="ARBA" id="ARBA00022741"/>
    </source>
</evidence>
<feature type="non-terminal residue" evidence="5">
    <location>
        <position position="136"/>
    </location>
</feature>
<proteinExistence type="inferred from homology"/>